<dbReference type="Pfam" id="PF12840">
    <property type="entry name" value="HTH_20"/>
    <property type="match status" value="1"/>
</dbReference>
<dbReference type="AlphaFoldDB" id="A0A382FVK6"/>
<evidence type="ECO:0000256" key="1">
    <source>
        <dbReference type="SAM" id="Coils"/>
    </source>
</evidence>
<organism evidence="4">
    <name type="scientific">marine metagenome</name>
    <dbReference type="NCBI Taxonomy" id="408172"/>
    <lineage>
        <taxon>unclassified sequences</taxon>
        <taxon>metagenomes</taxon>
        <taxon>ecological metagenomes</taxon>
    </lineage>
</organism>
<dbReference type="SMART" id="SM00418">
    <property type="entry name" value="HTH_ARSR"/>
    <property type="match status" value="1"/>
</dbReference>
<dbReference type="InterPro" id="IPR036388">
    <property type="entry name" value="WH-like_DNA-bd_sf"/>
</dbReference>
<feature type="region of interest" description="Disordered" evidence="2">
    <location>
        <begin position="149"/>
        <end position="227"/>
    </location>
</feature>
<dbReference type="InterPro" id="IPR036390">
    <property type="entry name" value="WH_DNA-bd_sf"/>
</dbReference>
<reference evidence="4" key="1">
    <citation type="submission" date="2018-05" db="EMBL/GenBank/DDBJ databases">
        <authorList>
            <person name="Lanie J.A."/>
            <person name="Ng W.-L."/>
            <person name="Kazmierczak K.M."/>
            <person name="Andrzejewski T.M."/>
            <person name="Davidsen T.M."/>
            <person name="Wayne K.J."/>
            <person name="Tettelin H."/>
            <person name="Glass J.I."/>
            <person name="Rusch D."/>
            <person name="Podicherti R."/>
            <person name="Tsui H.-C.T."/>
            <person name="Winkler M.E."/>
        </authorList>
    </citation>
    <scope>NUCLEOTIDE SEQUENCE</scope>
</reference>
<dbReference type="Gene3D" id="1.10.10.10">
    <property type="entry name" value="Winged helix-like DNA-binding domain superfamily/Winged helix DNA-binding domain"/>
    <property type="match status" value="1"/>
</dbReference>
<evidence type="ECO:0000256" key="2">
    <source>
        <dbReference type="SAM" id="MobiDB-lite"/>
    </source>
</evidence>
<dbReference type="InterPro" id="IPR001845">
    <property type="entry name" value="HTH_ArsR_DNA-bd_dom"/>
</dbReference>
<feature type="coiled-coil region" evidence="1">
    <location>
        <begin position="238"/>
        <end position="287"/>
    </location>
</feature>
<name>A0A382FVK6_9ZZZZ</name>
<dbReference type="GO" id="GO:0003700">
    <property type="term" value="F:DNA-binding transcription factor activity"/>
    <property type="evidence" value="ECO:0007669"/>
    <property type="project" value="InterPro"/>
</dbReference>
<feature type="domain" description="HTH arsR-type" evidence="3">
    <location>
        <begin position="15"/>
        <end position="97"/>
    </location>
</feature>
<accession>A0A382FVK6</accession>
<protein>
    <recommendedName>
        <fullName evidence="3">HTH arsR-type domain-containing protein</fullName>
    </recommendedName>
</protein>
<feature type="compositionally biased region" description="Basic and acidic residues" evidence="2">
    <location>
        <begin position="185"/>
        <end position="202"/>
    </location>
</feature>
<evidence type="ECO:0000259" key="3">
    <source>
        <dbReference type="SMART" id="SM00418"/>
    </source>
</evidence>
<feature type="compositionally biased region" description="Basic and acidic residues" evidence="2">
    <location>
        <begin position="212"/>
        <end position="227"/>
    </location>
</feature>
<evidence type="ECO:0000313" key="4">
    <source>
        <dbReference type="EMBL" id="SVB67088.1"/>
    </source>
</evidence>
<feature type="non-terminal residue" evidence="4">
    <location>
        <position position="318"/>
    </location>
</feature>
<proteinExistence type="predicted"/>
<keyword evidence="1" id="KW-0175">Coiled coil</keyword>
<gene>
    <name evidence="4" type="ORF">METZ01_LOCUS219942</name>
</gene>
<dbReference type="CDD" id="cd00090">
    <property type="entry name" value="HTH_ARSR"/>
    <property type="match status" value="1"/>
</dbReference>
<dbReference type="InterPro" id="IPR011991">
    <property type="entry name" value="ArsR-like_HTH"/>
</dbReference>
<dbReference type="EMBL" id="UINC01052125">
    <property type="protein sequence ID" value="SVB67088.1"/>
    <property type="molecule type" value="Genomic_DNA"/>
</dbReference>
<dbReference type="SUPFAM" id="SSF46785">
    <property type="entry name" value="Winged helix' DNA-binding domain"/>
    <property type="match status" value="1"/>
</dbReference>
<sequence>MASDQKDILRIDNIKLLKVISDPIRKQIIDVLYDDPLTASEIADEINFPKDKIYYHIKKLQSSGILIIAESEKVKGITQNKFINAAKKFEIDESLLGDQPSPLIKESKTKSVKKSIDETLDVDSIQDDTDETQSTKSDDNPLLASLLKAKGKPAGQIPDTIPTTGQGQTDDKPPPQSGDGPVRIIADRRRGGDRRATLERRVGKERRLRQKRNYEGGEKREGKERRTGIDKRVLADRRKAIDRRVEAEKKKKKSLESAAPIKRFKPKKQSTRILESLKMNLNGLNEAMTFIHTGDNVTFLQATRKLDAFEIQQTKIYD</sequence>